<feature type="transmembrane region" description="Helical" evidence="9">
    <location>
        <begin position="316"/>
        <end position="334"/>
    </location>
</feature>
<accession>A0A167TH77</accession>
<feature type="transmembrane region" description="Helical" evidence="9">
    <location>
        <begin position="152"/>
        <end position="174"/>
    </location>
</feature>
<dbReference type="InterPro" id="IPR005828">
    <property type="entry name" value="MFS_sugar_transport-like"/>
</dbReference>
<feature type="transmembrane region" description="Helical" evidence="9">
    <location>
        <begin position="382"/>
        <end position="405"/>
    </location>
</feature>
<feature type="transmembrane region" description="Helical" evidence="9">
    <location>
        <begin position="186"/>
        <end position="205"/>
    </location>
</feature>
<keyword evidence="11" id="KW-0762">Sugar transport</keyword>
<feature type="transmembrane region" description="Helical" evidence="9">
    <location>
        <begin position="458"/>
        <end position="481"/>
    </location>
</feature>
<dbReference type="PANTHER" id="PTHR48022:SF78">
    <property type="entry name" value="MONOSACCHARIDE TRANSPORTER, PUTATIVE (AFU_ORTHOLOGUE AFUA_2G02110)-RELATED"/>
    <property type="match status" value="1"/>
</dbReference>
<evidence type="ECO:0000256" key="1">
    <source>
        <dbReference type="ARBA" id="ARBA00004141"/>
    </source>
</evidence>
<feature type="transmembrane region" description="Helical" evidence="9">
    <location>
        <begin position="217"/>
        <end position="240"/>
    </location>
</feature>
<dbReference type="NCBIfam" id="TIGR00879">
    <property type="entry name" value="SP"/>
    <property type="match status" value="1"/>
</dbReference>
<keyword evidence="6 9" id="KW-0472">Membrane</keyword>
<name>A0A167TH77_9HYPO</name>
<reference evidence="11 12" key="1">
    <citation type="journal article" date="2016" name="Genome Biol. Evol.">
        <title>Divergent and convergent evolution of fungal pathogenicity.</title>
        <authorList>
            <person name="Shang Y."/>
            <person name="Xiao G."/>
            <person name="Zheng P."/>
            <person name="Cen K."/>
            <person name="Zhan S."/>
            <person name="Wang C."/>
        </authorList>
    </citation>
    <scope>NUCLEOTIDE SEQUENCE [LARGE SCALE GENOMIC DNA]</scope>
    <source>
        <strain evidence="11 12">RCEF 264</strain>
    </source>
</reference>
<dbReference type="Pfam" id="PF00083">
    <property type="entry name" value="Sugar_tr"/>
    <property type="match status" value="1"/>
</dbReference>
<comment type="caution">
    <text evidence="11">The sequence shown here is derived from an EMBL/GenBank/DDBJ whole genome shotgun (WGS) entry which is preliminary data.</text>
</comment>
<keyword evidence="4 9" id="KW-0812">Transmembrane</keyword>
<feature type="region of interest" description="Disordered" evidence="8">
    <location>
        <begin position="543"/>
        <end position="563"/>
    </location>
</feature>
<gene>
    <name evidence="11" type="ORF">SPI_05726</name>
</gene>
<evidence type="ECO:0000256" key="7">
    <source>
        <dbReference type="RuleBase" id="RU003346"/>
    </source>
</evidence>
<proteinExistence type="inferred from homology"/>
<evidence type="ECO:0000256" key="9">
    <source>
        <dbReference type="SAM" id="Phobius"/>
    </source>
</evidence>
<dbReference type="PANTHER" id="PTHR48022">
    <property type="entry name" value="PLASTIDIC GLUCOSE TRANSPORTER 4"/>
    <property type="match status" value="1"/>
</dbReference>
<dbReference type="PROSITE" id="PS50850">
    <property type="entry name" value="MFS"/>
    <property type="match status" value="1"/>
</dbReference>
<keyword evidence="12" id="KW-1185">Reference proteome</keyword>
<feature type="domain" description="Major facilitator superfamily (MFS) profile" evidence="10">
    <location>
        <begin position="55"/>
        <end position="511"/>
    </location>
</feature>
<dbReference type="GO" id="GO:0005351">
    <property type="term" value="F:carbohydrate:proton symporter activity"/>
    <property type="evidence" value="ECO:0007669"/>
    <property type="project" value="TreeGrafter"/>
</dbReference>
<feature type="transmembrane region" description="Helical" evidence="9">
    <location>
        <begin position="127"/>
        <end position="146"/>
    </location>
</feature>
<evidence type="ECO:0000256" key="5">
    <source>
        <dbReference type="ARBA" id="ARBA00022989"/>
    </source>
</evidence>
<feature type="transmembrane region" description="Helical" evidence="9">
    <location>
        <begin position="96"/>
        <end position="120"/>
    </location>
</feature>
<dbReference type="AlphaFoldDB" id="A0A167TH77"/>
<dbReference type="InterPro" id="IPR020846">
    <property type="entry name" value="MFS_dom"/>
</dbReference>
<evidence type="ECO:0000259" key="10">
    <source>
        <dbReference type="PROSITE" id="PS50850"/>
    </source>
</evidence>
<keyword evidence="5 9" id="KW-1133">Transmembrane helix</keyword>
<dbReference type="Proteomes" id="UP000076874">
    <property type="component" value="Unassembled WGS sequence"/>
</dbReference>
<keyword evidence="3 7" id="KW-0813">Transport</keyword>
<feature type="transmembrane region" description="Helical" evidence="9">
    <location>
        <begin position="487"/>
        <end position="507"/>
    </location>
</feature>
<organism evidence="11 12">
    <name type="scientific">Niveomyces insectorum RCEF 264</name>
    <dbReference type="NCBI Taxonomy" id="1081102"/>
    <lineage>
        <taxon>Eukaryota</taxon>
        <taxon>Fungi</taxon>
        <taxon>Dikarya</taxon>
        <taxon>Ascomycota</taxon>
        <taxon>Pezizomycotina</taxon>
        <taxon>Sordariomycetes</taxon>
        <taxon>Hypocreomycetidae</taxon>
        <taxon>Hypocreales</taxon>
        <taxon>Cordycipitaceae</taxon>
        <taxon>Niveomyces</taxon>
    </lineage>
</organism>
<feature type="transmembrane region" description="Helical" evidence="9">
    <location>
        <begin position="50"/>
        <end position="68"/>
    </location>
</feature>
<dbReference type="OrthoDB" id="2544694at2759"/>
<evidence type="ECO:0000313" key="11">
    <source>
        <dbReference type="EMBL" id="OAA60602.1"/>
    </source>
</evidence>
<feature type="transmembrane region" description="Helical" evidence="9">
    <location>
        <begin position="354"/>
        <end position="375"/>
    </location>
</feature>
<protein>
    <submittedName>
        <fullName evidence="11">Low-affinity glucose transporter HXT3</fullName>
    </submittedName>
</protein>
<comment type="similarity">
    <text evidence="2 7">Belongs to the major facilitator superfamily. Sugar transporter (TC 2.A.1.1) family.</text>
</comment>
<feature type="compositionally biased region" description="Low complexity" evidence="8">
    <location>
        <begin position="543"/>
        <end position="554"/>
    </location>
</feature>
<comment type="subcellular location">
    <subcellularLocation>
        <location evidence="1">Membrane</location>
        <topology evidence="1">Multi-pass membrane protein</topology>
    </subcellularLocation>
</comment>
<sequence length="563" mass="61593">MENMENSEKLGTFHVESLARDGLFKEEATWAKYIPGGYDPARTLKLEGRAMVNATLLLAGLAIMFFGYDSSVMSQVNTNEDYLRHMGTDSGSGRDAAAIGGLVSLWFGGFLIGALAVGALADRIGRLRTITLGCLWGLFGGALQASAQNITWMAFARVIGGIGCGHLNTVVPIWTSELADPRARGAFVATEFTLALTGATIVYWIEYACMRTTSLAFAWRFPVGLQVIFLLLIVGAIPFFPESPRHLAQTGRLDDARMVLRRNRIAAADGDVDRELAEIVAALRFEARSNESNGGGATSYWRMLTRRDNLHTRRRLLLGMGVQVMQKFTGIDFISTYAPEMFALAGYTGNKPSLLAGGNFFGYVASLALAIYLCDRVGRRRLMLIGSSLMCVVLIAGGVLSHEVIRLSDEGRHKTASACGAGVTTVLYLYTFLYGSTWLTTCWVYPTEIFPLASRAKGAAVATVAFSLAGGFINEIVPYLINGIGFWVFILFALINLVMLVPIYLFYIETANRHLEDLDYLFAHDSPFAWRAERDFAAMKQAEQAAAAEPLQETAEAETREDV</sequence>
<evidence type="ECO:0000256" key="6">
    <source>
        <dbReference type="ARBA" id="ARBA00023136"/>
    </source>
</evidence>
<evidence type="ECO:0000256" key="3">
    <source>
        <dbReference type="ARBA" id="ARBA00022448"/>
    </source>
</evidence>
<dbReference type="GO" id="GO:0016020">
    <property type="term" value="C:membrane"/>
    <property type="evidence" value="ECO:0007669"/>
    <property type="project" value="UniProtKB-SubCell"/>
</dbReference>
<evidence type="ECO:0000256" key="4">
    <source>
        <dbReference type="ARBA" id="ARBA00022692"/>
    </source>
</evidence>
<dbReference type="SUPFAM" id="SSF103473">
    <property type="entry name" value="MFS general substrate transporter"/>
    <property type="match status" value="1"/>
</dbReference>
<evidence type="ECO:0000313" key="12">
    <source>
        <dbReference type="Proteomes" id="UP000076874"/>
    </source>
</evidence>
<evidence type="ECO:0000256" key="2">
    <source>
        <dbReference type="ARBA" id="ARBA00010992"/>
    </source>
</evidence>
<dbReference type="InterPro" id="IPR050360">
    <property type="entry name" value="MFS_Sugar_Transporters"/>
</dbReference>
<dbReference type="PRINTS" id="PR00171">
    <property type="entry name" value="SUGRTRNSPORT"/>
</dbReference>
<evidence type="ECO:0000256" key="8">
    <source>
        <dbReference type="SAM" id="MobiDB-lite"/>
    </source>
</evidence>
<dbReference type="EMBL" id="AZHD01000009">
    <property type="protein sequence ID" value="OAA60602.1"/>
    <property type="molecule type" value="Genomic_DNA"/>
</dbReference>
<feature type="transmembrane region" description="Helical" evidence="9">
    <location>
        <begin position="425"/>
        <end position="446"/>
    </location>
</feature>
<dbReference type="Gene3D" id="1.20.1250.20">
    <property type="entry name" value="MFS general substrate transporter like domains"/>
    <property type="match status" value="1"/>
</dbReference>
<dbReference type="InterPro" id="IPR036259">
    <property type="entry name" value="MFS_trans_sf"/>
</dbReference>
<dbReference type="InterPro" id="IPR003663">
    <property type="entry name" value="Sugar/inositol_transpt"/>
</dbReference>